<dbReference type="Gene3D" id="3.30.70.1130">
    <property type="entry name" value="EIF_2_alpha"/>
    <property type="match status" value="1"/>
</dbReference>
<dbReference type="InterPro" id="IPR024055">
    <property type="entry name" value="TIF2_asu_C"/>
</dbReference>
<dbReference type="GO" id="GO:0003723">
    <property type="term" value="F:RNA binding"/>
    <property type="evidence" value="ECO:0007669"/>
    <property type="project" value="InterPro"/>
</dbReference>
<dbReference type="SUPFAM" id="SSF116742">
    <property type="entry name" value="eIF2alpha middle domain-like"/>
    <property type="match status" value="1"/>
</dbReference>
<accession>A0A183D8M5</accession>
<dbReference type="GO" id="GO:0003743">
    <property type="term" value="F:translation initiation factor activity"/>
    <property type="evidence" value="ECO:0007669"/>
    <property type="project" value="InterPro"/>
</dbReference>
<dbReference type="InterPro" id="IPR024054">
    <property type="entry name" value="TIF2_asu_middle_sf"/>
</dbReference>
<keyword evidence="1" id="KW-0648">Protein biosynthesis</keyword>
<protein>
    <submittedName>
        <fullName evidence="2">SECA_MOTOR_DEAD domain-containing protein</fullName>
    </submittedName>
</protein>
<dbReference type="AlphaFoldDB" id="A0A183D8M5"/>
<name>A0A183D8M5_9BILA</name>
<dbReference type="GO" id="GO:0005850">
    <property type="term" value="C:eukaryotic translation initiation factor 2 complex"/>
    <property type="evidence" value="ECO:0007669"/>
    <property type="project" value="TreeGrafter"/>
</dbReference>
<organism evidence="2">
    <name type="scientific">Gongylonema pulchrum</name>
    <dbReference type="NCBI Taxonomy" id="637853"/>
    <lineage>
        <taxon>Eukaryota</taxon>
        <taxon>Metazoa</taxon>
        <taxon>Ecdysozoa</taxon>
        <taxon>Nematoda</taxon>
        <taxon>Chromadorea</taxon>
        <taxon>Rhabditida</taxon>
        <taxon>Spirurina</taxon>
        <taxon>Spiruromorpha</taxon>
        <taxon>Spiruroidea</taxon>
        <taxon>Gongylonematidae</taxon>
        <taxon>Gongylonema</taxon>
    </lineage>
</organism>
<dbReference type="GO" id="GO:0033290">
    <property type="term" value="C:eukaryotic 48S preinitiation complex"/>
    <property type="evidence" value="ECO:0007669"/>
    <property type="project" value="TreeGrafter"/>
</dbReference>
<dbReference type="SUPFAM" id="SSF110993">
    <property type="entry name" value="eIF-2-alpha, C-terminal domain"/>
    <property type="match status" value="1"/>
</dbReference>
<dbReference type="InterPro" id="IPR011488">
    <property type="entry name" value="TIF_2_asu"/>
</dbReference>
<dbReference type="Gene3D" id="1.10.150.190">
    <property type="entry name" value="Translation initiation factor 2, subunit 1, domain 2"/>
    <property type="match status" value="1"/>
</dbReference>
<proteinExistence type="predicted"/>
<reference evidence="2" key="1">
    <citation type="submission" date="2016-06" db="UniProtKB">
        <authorList>
            <consortium name="WormBaseParasite"/>
        </authorList>
    </citation>
    <scope>IDENTIFICATION</scope>
</reference>
<dbReference type="PANTHER" id="PTHR10602:SF0">
    <property type="entry name" value="EUKARYOTIC TRANSLATION INITIATION FACTOR 2 SUBUNIT 1"/>
    <property type="match status" value="1"/>
</dbReference>
<dbReference type="Pfam" id="PF07541">
    <property type="entry name" value="EIF_2_alpha"/>
    <property type="match status" value="1"/>
</dbReference>
<dbReference type="PANTHER" id="PTHR10602">
    <property type="entry name" value="EUKARYOTIC TRANSLATION INITIATION FACTOR 2 SUBUNIT 1"/>
    <property type="match status" value="1"/>
</dbReference>
<evidence type="ECO:0000313" key="2">
    <source>
        <dbReference type="WBParaSite" id="GPUH_0000507301-mRNA-1"/>
    </source>
</evidence>
<dbReference type="GO" id="GO:0043022">
    <property type="term" value="F:ribosome binding"/>
    <property type="evidence" value="ECO:0007669"/>
    <property type="project" value="TreeGrafter"/>
</dbReference>
<dbReference type="WBParaSite" id="GPUH_0000507301-mRNA-1">
    <property type="protein sequence ID" value="GPUH_0000507301-mRNA-1"/>
    <property type="gene ID" value="GPUH_0000507301"/>
</dbReference>
<sequence>LRHVADQLGYDSEEQLEDLYERTAWHFDRKLKKKAAAFDVFKKAITDPSVLDECDIAAEVREKLLEDIRKKLTPQAVKIRADIEVSCFSYDGIGAVKEALIKGQKCSTSEMPIKMV</sequence>
<evidence type="ECO:0000256" key="1">
    <source>
        <dbReference type="ARBA" id="ARBA00022917"/>
    </source>
</evidence>